<dbReference type="InterPro" id="IPR023214">
    <property type="entry name" value="HAD_sf"/>
</dbReference>
<dbReference type="SFLD" id="SFLDG01129">
    <property type="entry name" value="C1.5:_HAD__Beta-PGM__Phosphata"/>
    <property type="match status" value="1"/>
</dbReference>
<reference evidence="6 7" key="1">
    <citation type="submission" date="2018-05" db="EMBL/GenBank/DDBJ databases">
        <title>Genetic diversity of glacier-inhabiting Cryobacterium bacteria in China and description of Cryobacterium mengkeensis sp. nov. and Arthrobacter glacialis sp. nov.</title>
        <authorList>
            <person name="Liu Q."/>
            <person name="Xin Y.-H."/>
        </authorList>
    </citation>
    <scope>NUCLEOTIDE SEQUENCE [LARGE SCALE GENOMIC DNA]</scope>
    <source>
        <strain evidence="6 7">GP3</strain>
    </source>
</reference>
<dbReference type="GO" id="GO:0003824">
    <property type="term" value="F:catalytic activity"/>
    <property type="evidence" value="ECO:0007669"/>
    <property type="project" value="UniProtKB-ARBA"/>
</dbReference>
<evidence type="ECO:0000313" key="7">
    <source>
        <dbReference type="Proteomes" id="UP000246303"/>
    </source>
</evidence>
<evidence type="ECO:0000256" key="5">
    <source>
        <dbReference type="ARBA" id="ARBA00023277"/>
    </source>
</evidence>
<dbReference type="InterPro" id="IPR036412">
    <property type="entry name" value="HAD-like_sf"/>
</dbReference>
<dbReference type="InterPro" id="IPR051600">
    <property type="entry name" value="Beta-PGM-like"/>
</dbReference>
<name>A0A2V3DMG5_9MICC</name>
<dbReference type="Pfam" id="PF13419">
    <property type="entry name" value="HAD_2"/>
    <property type="match status" value="1"/>
</dbReference>
<dbReference type="AlphaFoldDB" id="A0A2V3DMG5"/>
<organism evidence="6 7">
    <name type="scientific">Arthrobacter psychrochitiniphilus</name>
    <dbReference type="NCBI Taxonomy" id="291045"/>
    <lineage>
        <taxon>Bacteria</taxon>
        <taxon>Bacillati</taxon>
        <taxon>Actinomycetota</taxon>
        <taxon>Actinomycetes</taxon>
        <taxon>Micrococcales</taxon>
        <taxon>Micrococcaceae</taxon>
        <taxon>Arthrobacter</taxon>
    </lineage>
</organism>
<dbReference type="OrthoDB" id="9797743at2"/>
<comment type="caution">
    <text evidence="6">The sequence shown here is derived from an EMBL/GenBank/DDBJ whole genome shotgun (WGS) entry which is preliminary data.</text>
</comment>
<evidence type="ECO:0000256" key="4">
    <source>
        <dbReference type="ARBA" id="ARBA00022842"/>
    </source>
</evidence>
<keyword evidence="7" id="KW-1185">Reference proteome</keyword>
<keyword evidence="3" id="KW-0479">Metal-binding</keyword>
<keyword evidence="5" id="KW-0119">Carbohydrate metabolism</keyword>
<sequence>MEAILFDLDGTLVDTEPLWIRSQRHLANQFGIKWTRQDEISLVGHSMSYVAAKLQDRGVDMDAETIIASRIEYVGLQLKDKAPWKVGAKQLLSTIRERNIPCALVTMSPRPIVDEILRRIPSDTFEVTVTGTDCIYGKPHPEPYLRALDRLGIAATHSMAVEDSCAGVESAERARLPVAIVPSQISVPAAPGRFHITSLQALEDQFLADLHGFGRGSI</sequence>
<evidence type="ECO:0000313" key="6">
    <source>
        <dbReference type="EMBL" id="PXA63957.1"/>
    </source>
</evidence>
<evidence type="ECO:0000256" key="3">
    <source>
        <dbReference type="ARBA" id="ARBA00022723"/>
    </source>
</evidence>
<dbReference type="GO" id="GO:0046872">
    <property type="term" value="F:metal ion binding"/>
    <property type="evidence" value="ECO:0007669"/>
    <property type="project" value="UniProtKB-KW"/>
</dbReference>
<dbReference type="Gene3D" id="3.40.50.1000">
    <property type="entry name" value="HAD superfamily/HAD-like"/>
    <property type="match status" value="1"/>
</dbReference>
<dbReference type="SUPFAM" id="SSF56784">
    <property type="entry name" value="HAD-like"/>
    <property type="match status" value="1"/>
</dbReference>
<evidence type="ECO:0000256" key="2">
    <source>
        <dbReference type="ARBA" id="ARBA00006171"/>
    </source>
</evidence>
<comment type="similarity">
    <text evidence="2">Belongs to the HAD-like hydrolase superfamily. CbbY/CbbZ/Gph/YieH family.</text>
</comment>
<dbReference type="NCBIfam" id="TIGR01509">
    <property type="entry name" value="HAD-SF-IA-v3"/>
    <property type="match status" value="1"/>
</dbReference>
<protein>
    <recommendedName>
        <fullName evidence="8">Hydrolase</fullName>
    </recommendedName>
</protein>
<comment type="cofactor">
    <cofactor evidence="1">
        <name>Mg(2+)</name>
        <dbReference type="ChEBI" id="CHEBI:18420"/>
    </cofactor>
</comment>
<dbReference type="Proteomes" id="UP000246303">
    <property type="component" value="Unassembled WGS sequence"/>
</dbReference>
<evidence type="ECO:0008006" key="8">
    <source>
        <dbReference type="Google" id="ProtNLM"/>
    </source>
</evidence>
<dbReference type="EMBL" id="QHLZ01000019">
    <property type="protein sequence ID" value="PXA63957.1"/>
    <property type="molecule type" value="Genomic_DNA"/>
</dbReference>
<gene>
    <name evidence="6" type="ORF">CVS29_17740</name>
</gene>
<dbReference type="SFLD" id="SFLDS00003">
    <property type="entry name" value="Haloacid_Dehalogenase"/>
    <property type="match status" value="1"/>
</dbReference>
<evidence type="ECO:0000256" key="1">
    <source>
        <dbReference type="ARBA" id="ARBA00001946"/>
    </source>
</evidence>
<dbReference type="InterPro" id="IPR041492">
    <property type="entry name" value="HAD_2"/>
</dbReference>
<proteinExistence type="inferred from homology"/>
<dbReference type="PANTHER" id="PTHR46193:SF18">
    <property type="entry name" value="HEXITOL PHOSPHATASE B"/>
    <property type="match status" value="1"/>
</dbReference>
<dbReference type="PANTHER" id="PTHR46193">
    <property type="entry name" value="6-PHOSPHOGLUCONATE PHOSPHATASE"/>
    <property type="match status" value="1"/>
</dbReference>
<dbReference type="InterPro" id="IPR006439">
    <property type="entry name" value="HAD-SF_hydro_IA"/>
</dbReference>
<keyword evidence="4" id="KW-0460">Magnesium</keyword>
<accession>A0A2V3DMG5</accession>
<dbReference type="CDD" id="cd07505">
    <property type="entry name" value="HAD_BPGM-like"/>
    <property type="match status" value="1"/>
</dbReference>
<dbReference type="PRINTS" id="PR00413">
    <property type="entry name" value="HADHALOGNASE"/>
</dbReference>
<dbReference type="Gene3D" id="1.10.150.240">
    <property type="entry name" value="Putative phosphatase, domain 2"/>
    <property type="match status" value="1"/>
</dbReference>
<dbReference type="RefSeq" id="WP_110107931.1">
    <property type="nucleotide sequence ID" value="NZ_JACBZZ010000001.1"/>
</dbReference>
<dbReference type="InterPro" id="IPR023198">
    <property type="entry name" value="PGP-like_dom2"/>
</dbReference>